<comment type="caution">
    <text evidence="1">The sequence shown here is derived from an EMBL/GenBank/DDBJ whole genome shotgun (WGS) entry which is preliminary data.</text>
</comment>
<protein>
    <submittedName>
        <fullName evidence="1">Uncharacterized protein</fullName>
    </submittedName>
</protein>
<name>A0A645HY66_9ZZZZ</name>
<gene>
    <name evidence="1" type="ORF">SDC9_191509</name>
</gene>
<reference evidence="1" key="1">
    <citation type="submission" date="2019-08" db="EMBL/GenBank/DDBJ databases">
        <authorList>
            <person name="Kucharzyk K."/>
            <person name="Murdoch R.W."/>
            <person name="Higgins S."/>
            <person name="Loffler F."/>
        </authorList>
    </citation>
    <scope>NUCLEOTIDE SEQUENCE</scope>
</reference>
<dbReference type="EMBL" id="VSSQ01102695">
    <property type="protein sequence ID" value="MPN43948.1"/>
    <property type="molecule type" value="Genomic_DNA"/>
</dbReference>
<sequence>MDTIDRHRFPSLFRNRVYHIPFLHKRKGDIENILFANHARMRSSEISIQKITEIIRLSHRVKRFIVIVRFDGTTEPGALPEFLSIEIESGAE</sequence>
<evidence type="ECO:0000313" key="1">
    <source>
        <dbReference type="EMBL" id="MPN43948.1"/>
    </source>
</evidence>
<dbReference type="AlphaFoldDB" id="A0A645HY66"/>
<organism evidence="1">
    <name type="scientific">bioreactor metagenome</name>
    <dbReference type="NCBI Taxonomy" id="1076179"/>
    <lineage>
        <taxon>unclassified sequences</taxon>
        <taxon>metagenomes</taxon>
        <taxon>ecological metagenomes</taxon>
    </lineage>
</organism>
<proteinExistence type="predicted"/>
<accession>A0A645HY66</accession>